<dbReference type="Pfam" id="PF13424">
    <property type="entry name" value="TPR_12"/>
    <property type="match status" value="6"/>
</dbReference>
<feature type="repeat" description="TPR" evidence="2">
    <location>
        <begin position="1223"/>
        <end position="1256"/>
    </location>
</feature>
<feature type="short sequence motif" description="GXGXXG" evidence="3">
    <location>
        <begin position="27"/>
        <end position="32"/>
    </location>
</feature>
<dbReference type="InterPro" id="IPR027417">
    <property type="entry name" value="P-loop_NTPase"/>
</dbReference>
<dbReference type="Proteomes" id="UP001213799">
    <property type="component" value="Unassembled WGS sequence"/>
</dbReference>
<feature type="repeat" description="TPR" evidence="2">
    <location>
        <begin position="971"/>
        <end position="1004"/>
    </location>
</feature>
<dbReference type="Gene3D" id="1.25.40.10">
    <property type="entry name" value="Tetratricopeptide repeat domain"/>
    <property type="match status" value="4"/>
</dbReference>
<dbReference type="SUPFAM" id="SSF48452">
    <property type="entry name" value="TPR-like"/>
    <property type="match status" value="2"/>
</dbReference>
<feature type="active site" description="Proton acceptor" evidence="3">
    <location>
        <position position="217"/>
    </location>
</feature>
<dbReference type="SMART" id="SM00028">
    <property type="entry name" value="TPR"/>
    <property type="match status" value="13"/>
</dbReference>
<dbReference type="SUPFAM" id="SSF52151">
    <property type="entry name" value="FabD/lysophospholipase-like"/>
    <property type="match status" value="1"/>
</dbReference>
<keyword evidence="5" id="KW-0808">Transferase</keyword>
<dbReference type="SUPFAM" id="SSF52540">
    <property type="entry name" value="P-loop containing nucleoside triphosphate hydrolases"/>
    <property type="match status" value="1"/>
</dbReference>
<feature type="repeat" description="TPR" evidence="2">
    <location>
        <begin position="803"/>
        <end position="836"/>
    </location>
</feature>
<accession>A0AAD6DLT2</accession>
<comment type="caution">
    <text evidence="5">The sequence shown here is derived from an EMBL/GenBank/DDBJ whole genome shotgun (WGS) entry which is preliminary data.</text>
</comment>
<dbReference type="InterPro" id="IPR002182">
    <property type="entry name" value="NB-ARC"/>
</dbReference>
<dbReference type="PROSITE" id="PS51635">
    <property type="entry name" value="PNPLA"/>
    <property type="match status" value="1"/>
</dbReference>
<reference evidence="5" key="2">
    <citation type="submission" date="2023-01" db="EMBL/GenBank/DDBJ databases">
        <authorList>
            <person name="Petersen C."/>
        </authorList>
    </citation>
    <scope>NUCLEOTIDE SEQUENCE</scope>
    <source>
        <strain evidence="5">IBT 12815</strain>
    </source>
</reference>
<evidence type="ECO:0000256" key="1">
    <source>
        <dbReference type="ARBA" id="ARBA00023098"/>
    </source>
</evidence>
<dbReference type="GO" id="GO:0016301">
    <property type="term" value="F:kinase activity"/>
    <property type="evidence" value="ECO:0007669"/>
    <property type="project" value="UniProtKB-KW"/>
</dbReference>
<evidence type="ECO:0000256" key="3">
    <source>
        <dbReference type="PROSITE-ProRule" id="PRU01161"/>
    </source>
</evidence>
<dbReference type="Pfam" id="PF13374">
    <property type="entry name" value="TPR_10"/>
    <property type="match status" value="2"/>
</dbReference>
<keyword evidence="1 3" id="KW-0443">Lipid metabolism</keyword>
<feature type="repeat" description="TPR" evidence="2">
    <location>
        <begin position="1265"/>
        <end position="1298"/>
    </location>
</feature>
<dbReference type="InterPro" id="IPR053137">
    <property type="entry name" value="NLR-like"/>
</dbReference>
<evidence type="ECO:0000313" key="6">
    <source>
        <dbReference type="Proteomes" id="UP001213799"/>
    </source>
</evidence>
<dbReference type="PANTHER" id="PTHR46082:SF6">
    <property type="entry name" value="AAA+ ATPASE DOMAIN-CONTAINING PROTEIN-RELATED"/>
    <property type="match status" value="1"/>
</dbReference>
<evidence type="ECO:0000313" key="5">
    <source>
        <dbReference type="EMBL" id="KAJ5588742.1"/>
    </source>
</evidence>
<feature type="repeat" description="TPR" evidence="2">
    <location>
        <begin position="1181"/>
        <end position="1214"/>
    </location>
</feature>
<dbReference type="Pfam" id="PF00931">
    <property type="entry name" value="NB-ARC"/>
    <property type="match status" value="1"/>
</dbReference>
<dbReference type="Gene3D" id="3.40.1090.10">
    <property type="entry name" value="Cytosolic phospholipase A2 catalytic domain"/>
    <property type="match status" value="1"/>
</dbReference>
<feature type="repeat" description="TPR" evidence="2">
    <location>
        <begin position="1097"/>
        <end position="1130"/>
    </location>
</feature>
<feature type="repeat" description="TPR" evidence="2">
    <location>
        <begin position="845"/>
        <end position="878"/>
    </location>
</feature>
<keyword evidence="6" id="KW-1185">Reference proteome</keyword>
<feature type="repeat" description="TPR" evidence="2">
    <location>
        <begin position="929"/>
        <end position="962"/>
    </location>
</feature>
<dbReference type="InterPro" id="IPR019734">
    <property type="entry name" value="TPR_rpt"/>
</dbReference>
<feature type="repeat" description="TPR" evidence="2">
    <location>
        <begin position="1013"/>
        <end position="1046"/>
    </location>
</feature>
<keyword evidence="3" id="KW-0378">Hydrolase</keyword>
<evidence type="ECO:0000256" key="2">
    <source>
        <dbReference type="PROSITE-ProRule" id="PRU00339"/>
    </source>
</evidence>
<feature type="repeat" description="TPR" evidence="2">
    <location>
        <begin position="1333"/>
        <end position="1366"/>
    </location>
</feature>
<dbReference type="PANTHER" id="PTHR46082">
    <property type="entry name" value="ATP/GTP-BINDING PROTEIN-RELATED"/>
    <property type="match status" value="1"/>
</dbReference>
<name>A0AAD6DLT2_9EURO</name>
<dbReference type="RefSeq" id="XP_056747761.1">
    <property type="nucleotide sequence ID" value="XM_056902474.1"/>
</dbReference>
<dbReference type="PROSITE" id="PS50005">
    <property type="entry name" value="TPR"/>
    <property type="match status" value="13"/>
</dbReference>
<dbReference type="InterPro" id="IPR002641">
    <property type="entry name" value="PNPLA_dom"/>
</dbReference>
<dbReference type="EMBL" id="JAQJAE010000006">
    <property type="protein sequence ID" value="KAJ5588742.1"/>
    <property type="molecule type" value="Genomic_DNA"/>
</dbReference>
<dbReference type="CDD" id="cd07216">
    <property type="entry name" value="Pat17_PNPLA8_PNPLA9_like3"/>
    <property type="match status" value="1"/>
</dbReference>
<feature type="domain" description="PNPLA" evidence="4">
    <location>
        <begin position="23"/>
        <end position="230"/>
    </location>
</feature>
<dbReference type="GO" id="GO:0043531">
    <property type="term" value="F:ADP binding"/>
    <property type="evidence" value="ECO:0007669"/>
    <property type="project" value="InterPro"/>
</dbReference>
<keyword evidence="2" id="KW-0802">TPR repeat</keyword>
<feature type="repeat" description="TPR" evidence="2">
    <location>
        <begin position="1055"/>
        <end position="1088"/>
    </location>
</feature>
<dbReference type="GO" id="GO:0016787">
    <property type="term" value="F:hydrolase activity"/>
    <property type="evidence" value="ECO:0007669"/>
    <property type="project" value="UniProtKB-UniRule"/>
</dbReference>
<proteinExistence type="predicted"/>
<feature type="repeat" description="TPR" evidence="2">
    <location>
        <begin position="887"/>
        <end position="920"/>
    </location>
</feature>
<feature type="short sequence motif" description="DGA/G" evidence="3">
    <location>
        <begin position="217"/>
        <end position="219"/>
    </location>
</feature>
<evidence type="ECO:0000259" key="4">
    <source>
        <dbReference type="PROSITE" id="PS51635"/>
    </source>
</evidence>
<dbReference type="Gene3D" id="3.40.50.300">
    <property type="entry name" value="P-loop containing nucleotide triphosphate hydrolases"/>
    <property type="match status" value="1"/>
</dbReference>
<dbReference type="GeneID" id="81592716"/>
<reference evidence="5" key="1">
    <citation type="journal article" date="2023" name="IMA Fungus">
        <title>Comparative genomic study of the Penicillium genus elucidates a diverse pangenome and 15 lateral gene transfer events.</title>
        <authorList>
            <person name="Petersen C."/>
            <person name="Sorensen T."/>
            <person name="Nielsen M.R."/>
            <person name="Sondergaard T.E."/>
            <person name="Sorensen J.L."/>
            <person name="Fitzpatrick D.A."/>
            <person name="Frisvad J.C."/>
            <person name="Nielsen K.L."/>
        </authorList>
    </citation>
    <scope>NUCLEOTIDE SEQUENCE</scope>
    <source>
        <strain evidence="5">IBT 12815</strain>
    </source>
</reference>
<dbReference type="InterPro" id="IPR016035">
    <property type="entry name" value="Acyl_Trfase/lysoPLipase"/>
</dbReference>
<protein>
    <submittedName>
        <fullName evidence="5">Protein kinase subdomain-containing protein</fullName>
    </submittedName>
</protein>
<dbReference type="GO" id="GO:0016042">
    <property type="term" value="P:lipid catabolic process"/>
    <property type="evidence" value="ECO:0007669"/>
    <property type="project" value="UniProtKB-UniRule"/>
</dbReference>
<feature type="active site" description="Nucleophile" evidence="3">
    <location>
        <position position="71"/>
    </location>
</feature>
<dbReference type="PRINTS" id="PR00364">
    <property type="entry name" value="DISEASERSIST"/>
</dbReference>
<sequence length="1372" mass="152269">MQKEATIQGRGPNPVDTTGLCLLSLDGGGVRGLSSLYILKSIMDQLNHARARVELPPVKPCEVFDLIGGTSTGGLIAIMLGRLGMDVDSCIAAYSDLAAAVFGEKLRSIPMNFKWDIKAKFDSEKLERAIQKVIEDSGASNQDPFNDGTGLRDGTARGCRTFVCSADRYTKDIVRLRSYSLPHEPNISTTICQAALATSAASTFFEPVSIGDRSFADGGLGANNPVDEVEGEASNIWCSETGDLKPLVKCFISIGTGNPGKKPFKDNMVTFLGQTVVQIATETENTEKRFIARWAKHYDEKRYFRFNVDQGLQEIGLEEYKKKGPMEAATEGYLTHIAQKFRVRDCIQNMRLKENKTEDCFATIIEEYKIRTIRQQPVDRFYVPLDLTAVPVIANFVGRQDVLDNLWQYLQPTDPPSQKVAILHGLGGMGKTQLAIRFARDHRDDFTAIFWLSGKDRDALLQSLSFALNRLPGQVSDSETSHDTDVEQQARHMLRWLALDGNSRWLIIFDNIDQYSPFNSAVGDRYDIGEFFPKADHGSILITSRLQGLTELGEPFLVQGLDSHNSVQLLLQSSGLLARSTTSKLESNPDILTLANRLDGLPLAIVIAGAFMRETGTSITEYLQYYQESWSELQLQSNPGRQYQQGNMLQTWMISYLEIQKRDPSAADLLLLLAHFDNRDIWYDLMKSGRHSSNVPDWLKNAISSGLAFKIGVKTLIGFSLLESKQQGGNYAMHPVVQDWCLHIASTNENVNSMQLNELALISVGYTVPNSSDRNYSRLQQRLIPHANYVRHRDWSGDNIALWGAFHGLGRLYIDQGKLKDAEEMYQRALAGREKALGPDHTSTLGTVNNLGNLYKAQGKLKEAEEMYQRALAGYEKALDPDHTSTLDTVNNLGLLYKAQGKLKDAEEIYQRVLAGREKALGPDHTSTLGTVNNLGNLYKAQGKLKEAEEMYQRALAGYKKALDPDHTSTLDTVNNLGLLYKAQGKLKDAEEMYQRALAGREKALGPDHTSTLGTVNNLGNLYKAQGKLKEAEEMYQRALAGYEKALDPDHTSTLITVNNLGNLYSNQGKLKDAEEMYQRALAGREKALGPDHTSTLGTVNNLGLLYKAQGKLKEAEEMYQRALAGYEKALDPDHTSTLIIVNNLGNLYSDQGKLKDAEEMYQRALAGYEKALDPDHTSTLDTVNNLGLLYKAQGKLKEAEEMYQRALAGYEKALDPDHTSTLITVNNLGNLYSDQGKLKDAEEMYQRALAGREKALGPDHTSTLGTVNNLGLLYKAQGKLKEAEEMYQRALAGYEKALDPDHTSTLDTAEEMYQRALAGYEKALGPDHTSTLITVNNLGNLYSGQGKLKEAEEMYQRALAGYEEALGPDHA</sequence>
<organism evidence="5 6">
    <name type="scientific">Penicillium hordei</name>
    <dbReference type="NCBI Taxonomy" id="40994"/>
    <lineage>
        <taxon>Eukaryota</taxon>
        <taxon>Fungi</taxon>
        <taxon>Dikarya</taxon>
        <taxon>Ascomycota</taxon>
        <taxon>Pezizomycotina</taxon>
        <taxon>Eurotiomycetes</taxon>
        <taxon>Eurotiomycetidae</taxon>
        <taxon>Eurotiales</taxon>
        <taxon>Aspergillaceae</taxon>
        <taxon>Penicillium</taxon>
    </lineage>
</organism>
<dbReference type="GO" id="GO:0046486">
    <property type="term" value="P:glycerolipid metabolic process"/>
    <property type="evidence" value="ECO:0007669"/>
    <property type="project" value="UniProtKB-ARBA"/>
</dbReference>
<dbReference type="Pfam" id="PF01734">
    <property type="entry name" value="Patatin"/>
    <property type="match status" value="1"/>
</dbReference>
<feature type="short sequence motif" description="GXSXG" evidence="3">
    <location>
        <begin position="69"/>
        <end position="73"/>
    </location>
</feature>
<dbReference type="InterPro" id="IPR011990">
    <property type="entry name" value="TPR-like_helical_dom_sf"/>
</dbReference>
<keyword evidence="5" id="KW-0418">Kinase</keyword>
<gene>
    <name evidence="5" type="ORF">N7537_011420</name>
</gene>
<keyword evidence="3" id="KW-0442">Lipid degradation</keyword>
<feature type="repeat" description="TPR" evidence="2">
    <location>
        <begin position="1139"/>
        <end position="1172"/>
    </location>
</feature>